<sequence length="118" mass="12516">MQGGRSLGVRGDARYEPTYKPTSLAGQPRSGSQANMSQKKLISFFPDTLAILMKAAGVLVIAEAKEAEPPPANSQSVGREGPLKVSRIGAHQIDAGLLTTGKLKATRNQDEGRDKDNV</sequence>
<organism evidence="2 3">
    <name type="scientific">Petrolisthes cinctipes</name>
    <name type="common">Flat porcelain crab</name>
    <dbReference type="NCBI Taxonomy" id="88211"/>
    <lineage>
        <taxon>Eukaryota</taxon>
        <taxon>Metazoa</taxon>
        <taxon>Ecdysozoa</taxon>
        <taxon>Arthropoda</taxon>
        <taxon>Crustacea</taxon>
        <taxon>Multicrustacea</taxon>
        <taxon>Malacostraca</taxon>
        <taxon>Eumalacostraca</taxon>
        <taxon>Eucarida</taxon>
        <taxon>Decapoda</taxon>
        <taxon>Pleocyemata</taxon>
        <taxon>Anomura</taxon>
        <taxon>Galatheoidea</taxon>
        <taxon>Porcellanidae</taxon>
        <taxon>Petrolisthes</taxon>
    </lineage>
</organism>
<comment type="caution">
    <text evidence="2">The sequence shown here is derived from an EMBL/GenBank/DDBJ whole genome shotgun (WGS) entry which is preliminary data.</text>
</comment>
<feature type="compositionally biased region" description="Polar residues" evidence="1">
    <location>
        <begin position="20"/>
        <end position="35"/>
    </location>
</feature>
<evidence type="ECO:0000256" key="1">
    <source>
        <dbReference type="SAM" id="MobiDB-lite"/>
    </source>
</evidence>
<feature type="region of interest" description="Disordered" evidence="1">
    <location>
        <begin position="1"/>
        <end position="35"/>
    </location>
</feature>
<name>A0AAE1FXR2_PETCI</name>
<reference evidence="2" key="1">
    <citation type="submission" date="2023-10" db="EMBL/GenBank/DDBJ databases">
        <title>Genome assemblies of two species of porcelain crab, Petrolisthes cinctipes and Petrolisthes manimaculis (Anomura: Porcellanidae).</title>
        <authorList>
            <person name="Angst P."/>
        </authorList>
    </citation>
    <scope>NUCLEOTIDE SEQUENCE</scope>
    <source>
        <strain evidence="2">PB745_01</strain>
        <tissue evidence="2">Gill</tissue>
    </source>
</reference>
<dbReference type="AlphaFoldDB" id="A0AAE1FXR2"/>
<gene>
    <name evidence="2" type="ORF">Pcinc_013066</name>
</gene>
<feature type="region of interest" description="Disordered" evidence="1">
    <location>
        <begin position="98"/>
        <end position="118"/>
    </location>
</feature>
<feature type="region of interest" description="Disordered" evidence="1">
    <location>
        <begin position="66"/>
        <end position="85"/>
    </location>
</feature>
<accession>A0AAE1FXR2</accession>
<dbReference type="EMBL" id="JAWQEG010001082">
    <property type="protein sequence ID" value="KAK3882554.1"/>
    <property type="molecule type" value="Genomic_DNA"/>
</dbReference>
<dbReference type="Proteomes" id="UP001286313">
    <property type="component" value="Unassembled WGS sequence"/>
</dbReference>
<protein>
    <submittedName>
        <fullName evidence="2">Uncharacterized protein</fullName>
    </submittedName>
</protein>
<evidence type="ECO:0000313" key="2">
    <source>
        <dbReference type="EMBL" id="KAK3882554.1"/>
    </source>
</evidence>
<feature type="compositionally biased region" description="Basic and acidic residues" evidence="1">
    <location>
        <begin position="107"/>
        <end position="118"/>
    </location>
</feature>
<proteinExistence type="predicted"/>
<keyword evidence="3" id="KW-1185">Reference proteome</keyword>
<evidence type="ECO:0000313" key="3">
    <source>
        <dbReference type="Proteomes" id="UP001286313"/>
    </source>
</evidence>